<evidence type="ECO:0000256" key="1">
    <source>
        <dbReference type="SAM" id="MobiDB-lite"/>
    </source>
</evidence>
<organism evidence="2 3">
    <name type="scientific">Cupriavidus yeoncheonensis</name>
    <dbReference type="NCBI Taxonomy" id="1462994"/>
    <lineage>
        <taxon>Bacteria</taxon>
        <taxon>Pseudomonadati</taxon>
        <taxon>Pseudomonadota</taxon>
        <taxon>Betaproteobacteria</taxon>
        <taxon>Burkholderiales</taxon>
        <taxon>Burkholderiaceae</taxon>
        <taxon>Cupriavidus</taxon>
    </lineage>
</organism>
<dbReference type="PANTHER" id="PTHR37166:SF1">
    <property type="entry name" value="PROTEIN FLAG"/>
    <property type="match status" value="1"/>
</dbReference>
<evidence type="ECO:0000313" key="2">
    <source>
        <dbReference type="EMBL" id="CAG2154531.1"/>
    </source>
</evidence>
<proteinExistence type="predicted"/>
<dbReference type="EMBL" id="CAJPUY010000022">
    <property type="protein sequence ID" value="CAG2154531.1"/>
    <property type="molecule type" value="Genomic_DNA"/>
</dbReference>
<reference evidence="2" key="1">
    <citation type="submission" date="2021-03" db="EMBL/GenBank/DDBJ databases">
        <authorList>
            <person name="Peeters C."/>
        </authorList>
    </citation>
    <scope>NUCLEOTIDE SEQUENCE</scope>
    <source>
        <strain evidence="2">LMG 31506</strain>
    </source>
</reference>
<name>A0A916IYM4_9BURK</name>
<dbReference type="Gene3D" id="3.30.160.170">
    <property type="entry name" value="FlaG-like"/>
    <property type="match status" value="1"/>
</dbReference>
<protein>
    <recommendedName>
        <fullName evidence="4">Flagellar protein FlaG</fullName>
    </recommendedName>
</protein>
<accession>A0A916IYM4</accession>
<dbReference type="SUPFAM" id="SSF160214">
    <property type="entry name" value="FlaG-like"/>
    <property type="match status" value="1"/>
</dbReference>
<evidence type="ECO:0008006" key="4">
    <source>
        <dbReference type="Google" id="ProtNLM"/>
    </source>
</evidence>
<dbReference type="InterPro" id="IPR035924">
    <property type="entry name" value="FlaG-like_sf"/>
</dbReference>
<dbReference type="InterPro" id="IPR005186">
    <property type="entry name" value="FlaG"/>
</dbReference>
<dbReference type="RefSeq" id="WP_211949971.1">
    <property type="nucleotide sequence ID" value="NZ_CAJPUY010000022.1"/>
</dbReference>
<dbReference type="Proteomes" id="UP000672934">
    <property type="component" value="Unassembled WGS sequence"/>
</dbReference>
<evidence type="ECO:0000313" key="3">
    <source>
        <dbReference type="Proteomes" id="UP000672934"/>
    </source>
</evidence>
<dbReference type="PANTHER" id="PTHR37166">
    <property type="entry name" value="PROTEIN FLAG"/>
    <property type="match status" value="1"/>
</dbReference>
<gene>
    <name evidence="2" type="ORF">LMG31506_05117</name>
</gene>
<comment type="caution">
    <text evidence="2">The sequence shown here is derived from an EMBL/GenBank/DDBJ whole genome shotgun (WGS) entry which is preliminary data.</text>
</comment>
<feature type="compositionally biased region" description="Low complexity" evidence="1">
    <location>
        <begin position="1"/>
        <end position="40"/>
    </location>
</feature>
<feature type="region of interest" description="Disordered" evidence="1">
    <location>
        <begin position="1"/>
        <end position="45"/>
    </location>
</feature>
<dbReference type="AlphaFoldDB" id="A0A916IYM4"/>
<sequence length="125" mass="13286">MADLSPISSSLPSISTAAPATVSAAPSTTTATATHPTPSAELQLNATKPEYRAGALEAARKHLSDVLRDTSYRVVFDIDDASHHIITKIVDKTSGEVIRQVPTEQTVKLANAMQKLQGMFVNQSV</sequence>
<keyword evidence="3" id="KW-1185">Reference proteome</keyword>
<dbReference type="Pfam" id="PF03646">
    <property type="entry name" value="FlaG"/>
    <property type="match status" value="1"/>
</dbReference>